<sequence length="563" mass="63672">MDRSGPFLFEFPIRGLSRQNTFVSPKEAAEEPPATLKSPSTSNEGSDEDAGLPPILLLPAEVHHIIASSCSLPSEAISLSRTCHRLYASVGPSNSLLWYNIRYGRTERMEENKVPEFSKDEDYYQECLAIMCNRKPKSGCQRCLAYDYRMYNTSKWDKNDDRTSDLVDLYVAKIFHGTWCYKCTREMFDSVTLVQQETPLPEIPSVLLTEIRDVSCGSKKPGYFVSRSAIAKAIKEQCPGGSYTNFYVHRYPQLESDIREAKPYIIQAIVDIYKTQYKHLHLLFSPLQLATDLKACLQIKLPPVRKRSMSQDAFLDSIFDLANRYLSTKNLAEETREQERLDACKHFLNIFFGQPSEDGDYKMWIPTTIFLARIAKDYWLAKMREADGAVAEERHSSWTWLRPGVEDGPKRKCRFCSPVEGPEAEDGTKPQPPRYSPILTAFHMIYEHPDSLKEDWLPPSSRKPTDLENIKEEDSAAEKDEEAANEETDDTEPVWTVEIGTNPESSKPVLDDKETEVVQQPEPKDKDLEAKASGDAGNKVAGDLKEVTAALGNLHLGSVAAQA</sequence>
<feature type="region of interest" description="Disordered" evidence="1">
    <location>
        <begin position="21"/>
        <end position="50"/>
    </location>
</feature>
<name>A0AAV9UZE2_9PEZI</name>
<proteinExistence type="predicted"/>
<dbReference type="Proteomes" id="UP001375240">
    <property type="component" value="Unassembled WGS sequence"/>
</dbReference>
<gene>
    <name evidence="2" type="ORF">TWF696_004742</name>
</gene>
<comment type="caution">
    <text evidence="2">The sequence shown here is derived from an EMBL/GenBank/DDBJ whole genome shotgun (WGS) entry which is preliminary data.</text>
</comment>
<feature type="compositionally biased region" description="Basic and acidic residues" evidence="1">
    <location>
        <begin position="509"/>
        <end position="532"/>
    </location>
</feature>
<feature type="compositionally biased region" description="Basic and acidic residues" evidence="1">
    <location>
        <begin position="463"/>
        <end position="478"/>
    </location>
</feature>
<accession>A0AAV9UZE2</accession>
<dbReference type="AlphaFoldDB" id="A0AAV9UZE2"/>
<evidence type="ECO:0000313" key="2">
    <source>
        <dbReference type="EMBL" id="KAK6352739.1"/>
    </source>
</evidence>
<evidence type="ECO:0008006" key="4">
    <source>
        <dbReference type="Google" id="ProtNLM"/>
    </source>
</evidence>
<evidence type="ECO:0000313" key="3">
    <source>
        <dbReference type="Proteomes" id="UP001375240"/>
    </source>
</evidence>
<keyword evidence="3" id="KW-1185">Reference proteome</keyword>
<organism evidence="2 3">
    <name type="scientific">Orbilia brochopaga</name>
    <dbReference type="NCBI Taxonomy" id="3140254"/>
    <lineage>
        <taxon>Eukaryota</taxon>
        <taxon>Fungi</taxon>
        <taxon>Dikarya</taxon>
        <taxon>Ascomycota</taxon>
        <taxon>Pezizomycotina</taxon>
        <taxon>Orbiliomycetes</taxon>
        <taxon>Orbiliales</taxon>
        <taxon>Orbiliaceae</taxon>
        <taxon>Orbilia</taxon>
    </lineage>
</organism>
<evidence type="ECO:0000256" key="1">
    <source>
        <dbReference type="SAM" id="MobiDB-lite"/>
    </source>
</evidence>
<reference evidence="2 3" key="1">
    <citation type="submission" date="2019-10" db="EMBL/GenBank/DDBJ databases">
        <authorList>
            <person name="Palmer J.M."/>
        </authorList>
    </citation>
    <scope>NUCLEOTIDE SEQUENCE [LARGE SCALE GENOMIC DNA]</scope>
    <source>
        <strain evidence="2 3">TWF696</strain>
    </source>
</reference>
<protein>
    <recommendedName>
        <fullName evidence="4">F-box domain-containing protein</fullName>
    </recommendedName>
</protein>
<dbReference type="EMBL" id="JAVHNQ010000003">
    <property type="protein sequence ID" value="KAK6352739.1"/>
    <property type="molecule type" value="Genomic_DNA"/>
</dbReference>
<feature type="region of interest" description="Disordered" evidence="1">
    <location>
        <begin position="417"/>
        <end position="436"/>
    </location>
</feature>
<feature type="region of interest" description="Disordered" evidence="1">
    <location>
        <begin position="453"/>
        <end position="539"/>
    </location>
</feature>
<feature type="compositionally biased region" description="Acidic residues" evidence="1">
    <location>
        <begin position="479"/>
        <end position="492"/>
    </location>
</feature>